<keyword evidence="1" id="KW-0472">Membrane</keyword>
<feature type="transmembrane region" description="Helical" evidence="1">
    <location>
        <begin position="176"/>
        <end position="193"/>
    </location>
</feature>
<protein>
    <submittedName>
        <fullName evidence="2">Threonine/homoserine/homoserine lactone efflux protein</fullName>
    </submittedName>
</protein>
<proteinExistence type="predicted"/>
<dbReference type="EMBL" id="FNAY01000001">
    <property type="protein sequence ID" value="SDE48976.1"/>
    <property type="molecule type" value="Genomic_DNA"/>
</dbReference>
<dbReference type="AlphaFoldDB" id="A0A1G7DDE7"/>
<keyword evidence="1" id="KW-1133">Transmembrane helix</keyword>
<evidence type="ECO:0000313" key="3">
    <source>
        <dbReference type="Proteomes" id="UP000183812"/>
    </source>
</evidence>
<reference evidence="2 3" key="1">
    <citation type="submission" date="2016-10" db="EMBL/GenBank/DDBJ databases">
        <authorList>
            <person name="de Groot N.N."/>
        </authorList>
    </citation>
    <scope>NUCLEOTIDE SEQUENCE [LARGE SCALE GENOMIC DNA]</scope>
    <source>
        <strain evidence="3">DSM 938 / 37b4</strain>
    </source>
</reference>
<feature type="transmembrane region" description="Helical" evidence="1">
    <location>
        <begin position="44"/>
        <end position="63"/>
    </location>
</feature>
<evidence type="ECO:0000313" key="2">
    <source>
        <dbReference type="EMBL" id="SDE48976.1"/>
    </source>
</evidence>
<accession>A0A1G7DDE7</accession>
<keyword evidence="1" id="KW-0812">Transmembrane</keyword>
<feature type="transmembrane region" description="Helical" evidence="1">
    <location>
        <begin position="100"/>
        <end position="123"/>
    </location>
</feature>
<dbReference type="Proteomes" id="UP000183812">
    <property type="component" value="Unassembled WGS sequence"/>
</dbReference>
<evidence type="ECO:0000256" key="1">
    <source>
        <dbReference type="SAM" id="Phobius"/>
    </source>
</evidence>
<organism evidence="2 3">
    <name type="scientific">Rhodobacter capsulatus</name>
    <name type="common">Rhodopseudomonas capsulata</name>
    <dbReference type="NCBI Taxonomy" id="1061"/>
    <lineage>
        <taxon>Bacteria</taxon>
        <taxon>Pseudomonadati</taxon>
        <taxon>Pseudomonadota</taxon>
        <taxon>Alphaproteobacteria</taxon>
        <taxon>Rhodobacterales</taxon>
        <taxon>Rhodobacter group</taxon>
        <taxon>Rhodobacter</taxon>
    </lineage>
</organism>
<dbReference type="OrthoDB" id="6710777at2"/>
<sequence>MTLAAFSLAVLALLLAPGPTNTLMAVAGASHGLRRVVRLVPAELAGYLLTVVPLALAGAGLMARAPGAALLLKLAAAAWVMVLALRLWRSAAAGAEGFAIGAGRIFVTTALNPKALIFGLVLLPAPSPAEVAARLVVFCGLVVAVALLWGGLGALGHARAAGGRAGGPRPGGLRRIASGWLALVSVSLLWGALRG</sequence>
<gene>
    <name evidence="2" type="ORF">SAMN04244550_00547</name>
</gene>
<feature type="transmembrane region" description="Helical" evidence="1">
    <location>
        <begin position="70"/>
        <end position="88"/>
    </location>
</feature>
<feature type="transmembrane region" description="Helical" evidence="1">
    <location>
        <begin position="135"/>
        <end position="156"/>
    </location>
</feature>
<name>A0A1G7DDE7_RHOCA</name>
<dbReference type="RefSeq" id="WP_074552689.1">
    <property type="nucleotide sequence ID" value="NZ_CP119563.1"/>
</dbReference>